<name>A0A7U4XBM8_ACIBA</name>
<evidence type="ECO:0000256" key="3">
    <source>
        <dbReference type="ARBA" id="ARBA00023125"/>
    </source>
</evidence>
<evidence type="ECO:0000256" key="2">
    <source>
        <dbReference type="ARBA" id="ARBA00023015"/>
    </source>
</evidence>
<dbReference type="InterPro" id="IPR013324">
    <property type="entry name" value="RNA_pol_sigma_r3/r4-like"/>
</dbReference>
<reference evidence="5 6" key="1">
    <citation type="journal article" date="2014" name="Antimicrob. Agents Chemother.">
        <title>Triclosan can select for an AdeIJK-overexpressing mutant of Acinetobacter baumannii ATCC 17978 that displays reduced susceptibility to multiple antibiotics.</title>
        <authorList>
            <person name="Fernando D.M."/>
            <person name="Xu W."/>
            <person name="Loewen P.C."/>
            <person name="Zhanel G.G."/>
            <person name="Kumar A."/>
        </authorList>
    </citation>
    <scope>NUCLEOTIDE SEQUENCE [LARGE SCALE GENOMIC DNA]</scope>
    <source>
        <strain evidence="6">ATCC 17978</strain>
    </source>
</reference>
<dbReference type="GO" id="GO:0060567">
    <property type="term" value="P:negative regulation of termination of DNA-templated transcription"/>
    <property type="evidence" value="ECO:0007669"/>
    <property type="project" value="InterPro"/>
</dbReference>
<dbReference type="Pfam" id="PF06530">
    <property type="entry name" value="Phage_antitermQ"/>
    <property type="match status" value="1"/>
</dbReference>
<keyword evidence="3" id="KW-0238">DNA-binding</keyword>
<protein>
    <submittedName>
        <fullName evidence="5">Antitermination protein</fullName>
    </submittedName>
</protein>
<keyword evidence="4" id="KW-0804">Transcription</keyword>
<dbReference type="InterPro" id="IPR010534">
    <property type="entry name" value="Phage_933W_GpQ"/>
</dbReference>
<evidence type="ECO:0000313" key="6">
    <source>
        <dbReference type="Proteomes" id="UP000072389"/>
    </source>
</evidence>
<dbReference type="AlphaFoldDB" id="A0A7U4XBM8"/>
<keyword evidence="2" id="KW-0805">Transcription regulation</keyword>
<evidence type="ECO:0000256" key="4">
    <source>
        <dbReference type="ARBA" id="ARBA00023163"/>
    </source>
</evidence>
<dbReference type="EMBL" id="CP018664">
    <property type="protein sequence ID" value="APP32669.1"/>
    <property type="molecule type" value="Genomic_DNA"/>
</dbReference>
<comment type="similarity">
    <text evidence="1">Belongs to the phage antitermination Q type 1 family.</text>
</comment>
<evidence type="ECO:0000313" key="5">
    <source>
        <dbReference type="EMBL" id="APP32669.1"/>
    </source>
</evidence>
<proteinExistence type="inferred from homology"/>
<organism evidence="5 6">
    <name type="scientific">Acinetobacter baumannii</name>
    <dbReference type="NCBI Taxonomy" id="470"/>
    <lineage>
        <taxon>Bacteria</taxon>
        <taxon>Pseudomonadati</taxon>
        <taxon>Pseudomonadota</taxon>
        <taxon>Gammaproteobacteria</taxon>
        <taxon>Moraxellales</taxon>
        <taxon>Moraxellaceae</taxon>
        <taxon>Acinetobacter</taxon>
        <taxon>Acinetobacter calcoaceticus/baumannii complex</taxon>
    </lineage>
</organism>
<sequence>MNAKVNNKTMDWSKRSAHQWLEQYGLWVRSTKFKVSANPLACLIDQNDTTRIRSSKVSMPCEIEDYEAVEVSKLLAAMHNDEREFLQERAWLLILKYENDWSYRTIANTHGVGKDTVRKEIDKGLAYLDGKIEALAGFDNEKKSR</sequence>
<dbReference type="GO" id="GO:0003677">
    <property type="term" value="F:DNA binding"/>
    <property type="evidence" value="ECO:0007669"/>
    <property type="project" value="UniProtKB-KW"/>
</dbReference>
<dbReference type="Proteomes" id="UP000072389">
    <property type="component" value="Chromosome"/>
</dbReference>
<evidence type="ECO:0000256" key="1">
    <source>
        <dbReference type="ARBA" id="ARBA00010234"/>
    </source>
</evidence>
<accession>A0A7U4XBM8</accession>
<gene>
    <name evidence="5" type="ORF">AUO97_18195</name>
</gene>
<dbReference type="RefSeq" id="WP_000992310.1">
    <property type="nucleotide sequence ID" value="NZ_CAUZGM010000007.1"/>
</dbReference>
<dbReference type="SUPFAM" id="SSF88659">
    <property type="entry name" value="Sigma3 and sigma4 domains of RNA polymerase sigma factors"/>
    <property type="match status" value="1"/>
</dbReference>